<reference evidence="2 3" key="1">
    <citation type="submission" date="2023-08" db="EMBL/GenBank/DDBJ databases">
        <title>Alcaligenaceae gen. nov., a novel taxon isolated from the sludge of Yixing Pesticide Factory.</title>
        <authorList>
            <person name="Ruan L."/>
        </authorList>
    </citation>
    <scope>NUCLEOTIDE SEQUENCE [LARGE SCALE GENOMIC DNA]</scope>
    <source>
        <strain evidence="2 3">LG-2</strain>
    </source>
</reference>
<proteinExistence type="predicted"/>
<sequence>MGNFAKETEAKYQDGAIRFYLGKEGERQEFEISGDALLQAFDARDGTASALLQAFENGREKITAAAIAAAATPSTDGIIELGSGDFDAKNARGGISPGERNGADSA</sequence>
<dbReference type="SUPFAM" id="SSF160272">
    <property type="entry name" value="Shew3726-like"/>
    <property type="match status" value="1"/>
</dbReference>
<comment type="caution">
    <text evidence="2">The sequence shown here is derived from an EMBL/GenBank/DDBJ whole genome shotgun (WGS) entry which is preliminary data.</text>
</comment>
<dbReference type="InterPro" id="IPR036692">
    <property type="entry name" value="Shew3726-like_sf"/>
</dbReference>
<keyword evidence="3" id="KW-1185">Reference proteome</keyword>
<accession>A0ABU1D452</accession>
<name>A0ABU1D452_9BURK</name>
<protein>
    <submittedName>
        <fullName evidence="2">DUF1488 family protein</fullName>
    </submittedName>
</protein>
<organism evidence="2 3">
    <name type="scientific">Yanghanlia caeni</name>
    <dbReference type="NCBI Taxonomy" id="3064283"/>
    <lineage>
        <taxon>Bacteria</taxon>
        <taxon>Pseudomonadati</taxon>
        <taxon>Pseudomonadota</taxon>
        <taxon>Betaproteobacteria</taxon>
        <taxon>Burkholderiales</taxon>
        <taxon>Alcaligenaceae</taxon>
        <taxon>Yanghanlia</taxon>
    </lineage>
</organism>
<gene>
    <name evidence="2" type="ORF">Q8947_04280</name>
</gene>
<feature type="region of interest" description="Disordered" evidence="1">
    <location>
        <begin position="87"/>
        <end position="106"/>
    </location>
</feature>
<evidence type="ECO:0000313" key="2">
    <source>
        <dbReference type="EMBL" id="MDR4125203.1"/>
    </source>
</evidence>
<dbReference type="Pfam" id="PF07369">
    <property type="entry name" value="DUF1488"/>
    <property type="match status" value="1"/>
</dbReference>
<dbReference type="Proteomes" id="UP001232156">
    <property type="component" value="Unassembled WGS sequence"/>
</dbReference>
<dbReference type="EMBL" id="JAUZQE010000006">
    <property type="protein sequence ID" value="MDR4125203.1"/>
    <property type="molecule type" value="Genomic_DNA"/>
</dbReference>
<dbReference type="RefSeq" id="WP_165278441.1">
    <property type="nucleotide sequence ID" value="NZ_JAUZQE010000006.1"/>
</dbReference>
<evidence type="ECO:0000313" key="3">
    <source>
        <dbReference type="Proteomes" id="UP001232156"/>
    </source>
</evidence>
<dbReference type="InterPro" id="IPR009962">
    <property type="entry name" value="DUF1488"/>
</dbReference>
<evidence type="ECO:0000256" key="1">
    <source>
        <dbReference type="SAM" id="MobiDB-lite"/>
    </source>
</evidence>